<dbReference type="AlphaFoldDB" id="A0A2Z7BK15"/>
<dbReference type="EMBL" id="KV006612">
    <property type="protein sequence ID" value="KZV32468.1"/>
    <property type="molecule type" value="Genomic_DNA"/>
</dbReference>
<evidence type="ECO:0000313" key="2">
    <source>
        <dbReference type="EMBL" id="KZV32468.1"/>
    </source>
</evidence>
<accession>A0A2Z7BK15</accession>
<reference evidence="2 3" key="1">
    <citation type="journal article" date="2015" name="Proc. Natl. Acad. Sci. U.S.A.">
        <title>The resurrection genome of Boea hygrometrica: A blueprint for survival of dehydration.</title>
        <authorList>
            <person name="Xiao L."/>
            <person name="Yang G."/>
            <person name="Zhang L."/>
            <person name="Yang X."/>
            <person name="Zhao S."/>
            <person name="Ji Z."/>
            <person name="Zhou Q."/>
            <person name="Hu M."/>
            <person name="Wang Y."/>
            <person name="Chen M."/>
            <person name="Xu Y."/>
            <person name="Jin H."/>
            <person name="Xiao X."/>
            <person name="Hu G."/>
            <person name="Bao F."/>
            <person name="Hu Y."/>
            <person name="Wan P."/>
            <person name="Li L."/>
            <person name="Deng X."/>
            <person name="Kuang T."/>
            <person name="Xiang C."/>
            <person name="Zhu J.K."/>
            <person name="Oliver M.J."/>
            <person name="He Y."/>
        </authorList>
    </citation>
    <scope>NUCLEOTIDE SEQUENCE [LARGE SCALE GENOMIC DNA]</scope>
    <source>
        <strain evidence="3">cv. XS01</strain>
    </source>
</reference>
<evidence type="ECO:0000256" key="1">
    <source>
        <dbReference type="SAM" id="MobiDB-lite"/>
    </source>
</evidence>
<evidence type="ECO:0000313" key="3">
    <source>
        <dbReference type="Proteomes" id="UP000250235"/>
    </source>
</evidence>
<sequence length="71" mass="8161">MLSIDFHAGSYKPDKHRFSRSNKKFRGEDTNRTTEERWWNGGSTVKRGRGGATEALHVRRGDAEASIVERR</sequence>
<keyword evidence="3" id="KW-1185">Reference proteome</keyword>
<gene>
    <name evidence="2" type="ORF">F511_16520</name>
</gene>
<organism evidence="2 3">
    <name type="scientific">Dorcoceras hygrometricum</name>
    <dbReference type="NCBI Taxonomy" id="472368"/>
    <lineage>
        <taxon>Eukaryota</taxon>
        <taxon>Viridiplantae</taxon>
        <taxon>Streptophyta</taxon>
        <taxon>Embryophyta</taxon>
        <taxon>Tracheophyta</taxon>
        <taxon>Spermatophyta</taxon>
        <taxon>Magnoliopsida</taxon>
        <taxon>eudicotyledons</taxon>
        <taxon>Gunneridae</taxon>
        <taxon>Pentapetalae</taxon>
        <taxon>asterids</taxon>
        <taxon>lamiids</taxon>
        <taxon>Lamiales</taxon>
        <taxon>Gesneriaceae</taxon>
        <taxon>Didymocarpoideae</taxon>
        <taxon>Trichosporeae</taxon>
        <taxon>Loxocarpinae</taxon>
        <taxon>Dorcoceras</taxon>
    </lineage>
</organism>
<name>A0A2Z7BK15_9LAMI</name>
<feature type="compositionally biased region" description="Basic residues" evidence="1">
    <location>
        <begin position="14"/>
        <end position="24"/>
    </location>
</feature>
<protein>
    <submittedName>
        <fullName evidence="2">Uncharacterized protein</fullName>
    </submittedName>
</protein>
<proteinExistence type="predicted"/>
<dbReference type="Proteomes" id="UP000250235">
    <property type="component" value="Unassembled WGS sequence"/>
</dbReference>
<feature type="region of interest" description="Disordered" evidence="1">
    <location>
        <begin position="1"/>
        <end position="33"/>
    </location>
</feature>